<dbReference type="RefSeq" id="WP_400880802.1">
    <property type="nucleotide sequence ID" value="NZ_JBIWXY010000001.1"/>
</dbReference>
<keyword evidence="2" id="KW-1185">Reference proteome</keyword>
<protein>
    <submittedName>
        <fullName evidence="1">Uncharacterized protein</fullName>
    </submittedName>
</protein>
<name>A0ABW8GKE7_9PROT</name>
<evidence type="ECO:0000313" key="2">
    <source>
        <dbReference type="Proteomes" id="UP001617669"/>
    </source>
</evidence>
<gene>
    <name evidence="1" type="ORF">ACIKP9_06500</name>
</gene>
<reference evidence="1 2" key="1">
    <citation type="submission" date="2024-11" db="EMBL/GenBank/DDBJ databases">
        <authorList>
            <person name="Kaparullina E.N."/>
            <person name="Delegan Y.A."/>
            <person name="Doronina N.V."/>
        </authorList>
    </citation>
    <scope>NUCLEOTIDE SEQUENCE [LARGE SCALE GENOMIC DNA]</scope>
    <source>
        <strain evidence="1 2">7sh_L</strain>
    </source>
</reference>
<sequence>MERIPKLQAQVEAMALQLNQRTLESLEYRILMKAVVESHPDKVALSNCIQEQRERLVEQGVIGNIVDGDHDYLNQYIEKWLSLCQQ</sequence>
<proteinExistence type="predicted"/>
<dbReference type="Proteomes" id="UP001617669">
    <property type="component" value="Unassembled WGS sequence"/>
</dbReference>
<comment type="caution">
    <text evidence="1">The sequence shown here is derived from an EMBL/GenBank/DDBJ whole genome shotgun (WGS) entry which is preliminary data.</text>
</comment>
<organism evidence="1 2">
    <name type="scientific">Methylobacillus methanolivorans</name>
    <dbReference type="NCBI Taxonomy" id="1848927"/>
    <lineage>
        <taxon>Bacteria</taxon>
        <taxon>Pseudomonadati</taxon>
        <taxon>Pseudomonadota</taxon>
        <taxon>Betaproteobacteria</taxon>
        <taxon>Nitrosomonadales</taxon>
        <taxon>Methylophilaceae</taxon>
        <taxon>Methylobacillus</taxon>
    </lineage>
</organism>
<dbReference type="EMBL" id="JBIWXY010000001">
    <property type="protein sequence ID" value="MFJ5445875.1"/>
    <property type="molecule type" value="Genomic_DNA"/>
</dbReference>
<evidence type="ECO:0000313" key="1">
    <source>
        <dbReference type="EMBL" id="MFJ5445875.1"/>
    </source>
</evidence>
<accession>A0ABW8GKE7</accession>